<evidence type="ECO:0000313" key="1">
    <source>
        <dbReference type="EMBL" id="MBA0637737.1"/>
    </source>
</evidence>
<dbReference type="EMBL" id="JABFAC010249072">
    <property type="protein sequence ID" value="MBA0637737.1"/>
    <property type="molecule type" value="Genomic_DNA"/>
</dbReference>
<reference evidence="1 2" key="1">
    <citation type="journal article" date="2019" name="Genome Biol. Evol.">
        <title>Insights into the evolution of the New World diploid cottons (Gossypium, subgenus Houzingenia) based on genome sequencing.</title>
        <authorList>
            <person name="Grover C.E."/>
            <person name="Arick M.A. 2nd"/>
            <person name="Thrash A."/>
            <person name="Conover J.L."/>
            <person name="Sanders W.S."/>
            <person name="Peterson D.G."/>
            <person name="Frelichowski J.E."/>
            <person name="Scheffler J.A."/>
            <person name="Scheffler B.E."/>
            <person name="Wendel J.F."/>
        </authorList>
    </citation>
    <scope>NUCLEOTIDE SEQUENCE [LARGE SCALE GENOMIC DNA]</scope>
    <source>
        <strain evidence="1">27</strain>
        <tissue evidence="1">Leaf</tissue>
    </source>
</reference>
<feature type="non-terminal residue" evidence="1">
    <location>
        <position position="54"/>
    </location>
</feature>
<gene>
    <name evidence="1" type="ORF">Godav_005162</name>
</gene>
<dbReference type="AlphaFoldDB" id="A0A7J8THU3"/>
<organism evidence="1 2">
    <name type="scientific">Gossypium davidsonii</name>
    <name type="common">Davidson's cotton</name>
    <name type="synonym">Gossypium klotzschianum subsp. davidsonii</name>
    <dbReference type="NCBI Taxonomy" id="34287"/>
    <lineage>
        <taxon>Eukaryota</taxon>
        <taxon>Viridiplantae</taxon>
        <taxon>Streptophyta</taxon>
        <taxon>Embryophyta</taxon>
        <taxon>Tracheophyta</taxon>
        <taxon>Spermatophyta</taxon>
        <taxon>Magnoliopsida</taxon>
        <taxon>eudicotyledons</taxon>
        <taxon>Gunneridae</taxon>
        <taxon>Pentapetalae</taxon>
        <taxon>rosids</taxon>
        <taxon>malvids</taxon>
        <taxon>Malvales</taxon>
        <taxon>Malvaceae</taxon>
        <taxon>Malvoideae</taxon>
        <taxon>Gossypium</taxon>
    </lineage>
</organism>
<dbReference type="Proteomes" id="UP000593561">
    <property type="component" value="Unassembled WGS sequence"/>
</dbReference>
<keyword evidence="2" id="KW-1185">Reference proteome</keyword>
<sequence>MQLGLDVDVQKLETDKWRKGKNKAEEDLDSLKMDYKKLCRSIRTAGLGKMLEQW</sequence>
<evidence type="ECO:0000313" key="2">
    <source>
        <dbReference type="Proteomes" id="UP000593561"/>
    </source>
</evidence>
<name>A0A7J8THU3_GOSDV</name>
<comment type="caution">
    <text evidence="1">The sequence shown here is derived from an EMBL/GenBank/DDBJ whole genome shotgun (WGS) entry which is preliminary data.</text>
</comment>
<accession>A0A7J8THU3</accession>
<proteinExistence type="predicted"/>
<protein>
    <submittedName>
        <fullName evidence="1">Uncharacterized protein</fullName>
    </submittedName>
</protein>